<name>A0A448XQP2_9PLAT</name>
<accession>A0A448XQP2</accession>
<evidence type="ECO:0000256" key="2">
    <source>
        <dbReference type="PROSITE-ProRule" id="PRU00459"/>
    </source>
</evidence>
<reference evidence="3" key="1">
    <citation type="submission" date="2018-11" db="EMBL/GenBank/DDBJ databases">
        <authorList>
            <consortium name="Pathogen Informatics"/>
        </authorList>
    </citation>
    <scope>NUCLEOTIDE SEQUENCE</scope>
</reference>
<keyword evidence="1" id="KW-0677">Repeat</keyword>
<dbReference type="PANTHER" id="PTHR12247:SF131">
    <property type="entry name" value="LD05287P"/>
    <property type="match status" value="1"/>
</dbReference>
<proteinExistence type="predicted"/>
<dbReference type="SMART" id="SM00561">
    <property type="entry name" value="MBT"/>
    <property type="match status" value="1"/>
</dbReference>
<dbReference type="Proteomes" id="UP000784294">
    <property type="component" value="Unassembled WGS sequence"/>
</dbReference>
<comment type="caution">
    <text evidence="3">The sequence shown here is derived from an EMBL/GenBank/DDBJ whole genome shotgun (WGS) entry which is preliminary data.</text>
</comment>
<dbReference type="PROSITE" id="PS51079">
    <property type="entry name" value="MBT"/>
    <property type="match status" value="1"/>
</dbReference>
<dbReference type="GO" id="GO:0005634">
    <property type="term" value="C:nucleus"/>
    <property type="evidence" value="ECO:0007669"/>
    <property type="project" value="InterPro"/>
</dbReference>
<organism evidence="3 4">
    <name type="scientific">Protopolystoma xenopodis</name>
    <dbReference type="NCBI Taxonomy" id="117903"/>
    <lineage>
        <taxon>Eukaryota</taxon>
        <taxon>Metazoa</taxon>
        <taxon>Spiralia</taxon>
        <taxon>Lophotrochozoa</taxon>
        <taxon>Platyhelminthes</taxon>
        <taxon>Monogenea</taxon>
        <taxon>Polyopisthocotylea</taxon>
        <taxon>Polystomatidea</taxon>
        <taxon>Polystomatidae</taxon>
        <taxon>Protopolystoma</taxon>
    </lineage>
</organism>
<dbReference type="OrthoDB" id="8188861at2759"/>
<evidence type="ECO:0000313" key="4">
    <source>
        <dbReference type="Proteomes" id="UP000784294"/>
    </source>
</evidence>
<dbReference type="PANTHER" id="PTHR12247">
    <property type="entry name" value="POLYCOMB GROUP PROTEIN"/>
    <property type="match status" value="1"/>
</dbReference>
<evidence type="ECO:0000256" key="1">
    <source>
        <dbReference type="ARBA" id="ARBA00022737"/>
    </source>
</evidence>
<evidence type="ECO:0000313" key="3">
    <source>
        <dbReference type="EMBL" id="VEL42533.1"/>
    </source>
</evidence>
<dbReference type="SUPFAM" id="SSF63748">
    <property type="entry name" value="Tudor/PWWP/MBT"/>
    <property type="match status" value="1"/>
</dbReference>
<dbReference type="EMBL" id="CAAALY010274971">
    <property type="protein sequence ID" value="VEL42533.1"/>
    <property type="molecule type" value="Genomic_DNA"/>
</dbReference>
<dbReference type="AlphaFoldDB" id="A0A448XQP2"/>
<gene>
    <name evidence="3" type="ORF">PXEA_LOCUS35973</name>
</gene>
<dbReference type="InterPro" id="IPR050548">
    <property type="entry name" value="PcG_chromatin_remod_factors"/>
</dbReference>
<dbReference type="InterPro" id="IPR004092">
    <property type="entry name" value="Mbt"/>
</dbReference>
<sequence length="80" mass="8894">MSPGQRLEAVDKRCPMLIRVANIVSINPHGLVTVNYDGWADKYNICVEADSPDLFPVGYCQATGQNLQPPPLYVYWPVTS</sequence>
<dbReference type="GO" id="GO:0003682">
    <property type="term" value="F:chromatin binding"/>
    <property type="evidence" value="ECO:0007669"/>
    <property type="project" value="TreeGrafter"/>
</dbReference>
<dbReference type="Pfam" id="PF02820">
    <property type="entry name" value="MBT"/>
    <property type="match status" value="1"/>
</dbReference>
<dbReference type="GO" id="GO:0045892">
    <property type="term" value="P:negative regulation of DNA-templated transcription"/>
    <property type="evidence" value="ECO:0007669"/>
    <property type="project" value="TreeGrafter"/>
</dbReference>
<keyword evidence="4" id="KW-1185">Reference proteome</keyword>
<feature type="repeat" description="MBT" evidence="2">
    <location>
        <begin position="1"/>
        <end position="70"/>
    </location>
</feature>
<dbReference type="Gene3D" id="2.30.30.140">
    <property type="match status" value="1"/>
</dbReference>
<protein>
    <submittedName>
        <fullName evidence="3">Uncharacterized protein</fullName>
    </submittedName>
</protein>
<dbReference type="GO" id="GO:0042393">
    <property type="term" value="F:histone binding"/>
    <property type="evidence" value="ECO:0007669"/>
    <property type="project" value="TreeGrafter"/>
</dbReference>